<sequence>MMPLSSASSTNMTTTEIQAKLVEKYKSSDNARIARKKIQEIALIEEENCSESNTSKPSCLKQLCILTRRSSLNICRDIGYFWLRIVFYILVALSAGSFFFNIGTSNYAIFLRGKFDGFTYGLMIVLPIGGLPFFTE</sequence>
<dbReference type="KEGG" id="dzi:111296437"/>
<dbReference type="Proteomes" id="UP000515121">
    <property type="component" value="Unplaced"/>
</dbReference>
<organism evidence="4 5">
    <name type="scientific">Durio zibethinus</name>
    <name type="common">Durian</name>
    <dbReference type="NCBI Taxonomy" id="66656"/>
    <lineage>
        <taxon>Eukaryota</taxon>
        <taxon>Viridiplantae</taxon>
        <taxon>Streptophyta</taxon>
        <taxon>Embryophyta</taxon>
        <taxon>Tracheophyta</taxon>
        <taxon>Spermatophyta</taxon>
        <taxon>Magnoliopsida</taxon>
        <taxon>eudicotyledons</taxon>
        <taxon>Gunneridae</taxon>
        <taxon>Pentapetalae</taxon>
        <taxon>rosids</taxon>
        <taxon>malvids</taxon>
        <taxon>Malvales</taxon>
        <taxon>Malvaceae</taxon>
        <taxon>Helicteroideae</taxon>
        <taxon>Durio</taxon>
    </lineage>
</organism>
<dbReference type="InterPro" id="IPR052215">
    <property type="entry name" value="Plant_ABCG"/>
</dbReference>
<feature type="transmembrane region" description="Helical" evidence="3">
    <location>
        <begin position="115"/>
        <end position="134"/>
    </location>
</feature>
<dbReference type="AlphaFoldDB" id="A0A6P5Z1I9"/>
<dbReference type="GeneID" id="111296437"/>
<proteinExistence type="inferred from homology"/>
<name>A0A6P5Z1I9_DURZI</name>
<reference evidence="5" key="1">
    <citation type="submission" date="2025-08" db="UniProtKB">
        <authorList>
            <consortium name="RefSeq"/>
        </authorList>
    </citation>
    <scope>IDENTIFICATION</scope>
    <source>
        <tissue evidence="5">Fruit stalk</tissue>
    </source>
</reference>
<evidence type="ECO:0000256" key="1">
    <source>
        <dbReference type="ARBA" id="ARBA00005814"/>
    </source>
</evidence>
<protein>
    <submittedName>
        <fullName evidence="5">ABC transporter G family member 12-like</fullName>
    </submittedName>
</protein>
<gene>
    <name evidence="5" type="primary">LOC111296437</name>
</gene>
<evidence type="ECO:0000313" key="4">
    <source>
        <dbReference type="Proteomes" id="UP000515121"/>
    </source>
</evidence>
<evidence type="ECO:0000256" key="2">
    <source>
        <dbReference type="ARBA" id="ARBA00022448"/>
    </source>
</evidence>
<dbReference type="OrthoDB" id="66620at2759"/>
<comment type="similarity">
    <text evidence="1">Belongs to the ABC transporter superfamily. ABCG family. Eye pigment precursor importer (TC 3.A.1.204) subfamily.</text>
</comment>
<keyword evidence="3" id="KW-0472">Membrane</keyword>
<keyword evidence="4" id="KW-1185">Reference proteome</keyword>
<dbReference type="PANTHER" id="PTHR48042:SF8">
    <property type="entry name" value="ABC-2 TYPE TRANSPORTER TRANSMEMBRANE DOMAIN-CONTAINING PROTEIN"/>
    <property type="match status" value="1"/>
</dbReference>
<feature type="transmembrane region" description="Helical" evidence="3">
    <location>
        <begin position="81"/>
        <end position="103"/>
    </location>
</feature>
<dbReference type="RefSeq" id="XP_022746472.1">
    <property type="nucleotide sequence ID" value="XM_022890737.1"/>
</dbReference>
<evidence type="ECO:0000313" key="5">
    <source>
        <dbReference type="RefSeq" id="XP_022746472.1"/>
    </source>
</evidence>
<evidence type="ECO:0000256" key="3">
    <source>
        <dbReference type="SAM" id="Phobius"/>
    </source>
</evidence>
<keyword evidence="2" id="KW-0813">Transport</keyword>
<keyword evidence="3" id="KW-1133">Transmembrane helix</keyword>
<accession>A0A6P5Z1I9</accession>
<keyword evidence="3" id="KW-0812">Transmembrane</keyword>
<dbReference type="PANTHER" id="PTHR48042">
    <property type="entry name" value="ABC TRANSPORTER G FAMILY MEMBER 11"/>
    <property type="match status" value="1"/>
</dbReference>